<keyword evidence="1" id="KW-0812">Transmembrane</keyword>
<dbReference type="InterPro" id="IPR036259">
    <property type="entry name" value="MFS_trans_sf"/>
</dbReference>
<gene>
    <name evidence="2" type="ORF">BSL78_14567</name>
</gene>
<comment type="caution">
    <text evidence="2">The sequence shown here is derived from an EMBL/GenBank/DDBJ whole genome shotgun (WGS) entry which is preliminary data.</text>
</comment>
<protein>
    <submittedName>
        <fullName evidence="2">Putative monocarboxylate transporter 12-like</fullName>
    </submittedName>
</protein>
<dbReference type="SUPFAM" id="SSF103473">
    <property type="entry name" value="MFS general substrate transporter"/>
    <property type="match status" value="1"/>
</dbReference>
<feature type="transmembrane region" description="Helical" evidence="1">
    <location>
        <begin position="38"/>
        <end position="61"/>
    </location>
</feature>
<dbReference type="Proteomes" id="UP000230750">
    <property type="component" value="Unassembled WGS sequence"/>
</dbReference>
<name>A0A2G8KKQ0_STIJA</name>
<dbReference type="GO" id="GO:0008028">
    <property type="term" value="F:monocarboxylic acid transmembrane transporter activity"/>
    <property type="evidence" value="ECO:0007669"/>
    <property type="project" value="TreeGrafter"/>
</dbReference>
<proteinExistence type="predicted"/>
<dbReference type="OrthoDB" id="6499973at2759"/>
<reference evidence="2 3" key="1">
    <citation type="journal article" date="2017" name="PLoS Biol.">
        <title>The sea cucumber genome provides insights into morphological evolution and visceral regeneration.</title>
        <authorList>
            <person name="Zhang X."/>
            <person name="Sun L."/>
            <person name="Yuan J."/>
            <person name="Sun Y."/>
            <person name="Gao Y."/>
            <person name="Zhang L."/>
            <person name="Li S."/>
            <person name="Dai H."/>
            <person name="Hamel J.F."/>
            <person name="Liu C."/>
            <person name="Yu Y."/>
            <person name="Liu S."/>
            <person name="Lin W."/>
            <person name="Guo K."/>
            <person name="Jin S."/>
            <person name="Xu P."/>
            <person name="Storey K.B."/>
            <person name="Huan P."/>
            <person name="Zhang T."/>
            <person name="Zhou Y."/>
            <person name="Zhang J."/>
            <person name="Lin C."/>
            <person name="Li X."/>
            <person name="Xing L."/>
            <person name="Huo D."/>
            <person name="Sun M."/>
            <person name="Wang L."/>
            <person name="Mercier A."/>
            <person name="Li F."/>
            <person name="Yang H."/>
            <person name="Xiang J."/>
        </authorList>
    </citation>
    <scope>NUCLEOTIDE SEQUENCE [LARGE SCALE GENOMIC DNA]</scope>
    <source>
        <strain evidence="2">Shaxun</strain>
        <tissue evidence="2">Muscle</tissue>
    </source>
</reference>
<dbReference type="InterPro" id="IPR050327">
    <property type="entry name" value="Proton-linked_MCT"/>
</dbReference>
<evidence type="ECO:0000313" key="2">
    <source>
        <dbReference type="EMBL" id="PIK48579.1"/>
    </source>
</evidence>
<organism evidence="2 3">
    <name type="scientific">Stichopus japonicus</name>
    <name type="common">Sea cucumber</name>
    <dbReference type="NCBI Taxonomy" id="307972"/>
    <lineage>
        <taxon>Eukaryota</taxon>
        <taxon>Metazoa</taxon>
        <taxon>Echinodermata</taxon>
        <taxon>Eleutherozoa</taxon>
        <taxon>Echinozoa</taxon>
        <taxon>Holothuroidea</taxon>
        <taxon>Aspidochirotacea</taxon>
        <taxon>Aspidochirotida</taxon>
        <taxon>Stichopodidae</taxon>
        <taxon>Apostichopus</taxon>
    </lineage>
</organism>
<dbReference type="AlphaFoldDB" id="A0A2G8KKQ0"/>
<keyword evidence="1" id="KW-0472">Membrane</keyword>
<evidence type="ECO:0000256" key="1">
    <source>
        <dbReference type="SAM" id="Phobius"/>
    </source>
</evidence>
<dbReference type="EMBL" id="MRZV01000515">
    <property type="protein sequence ID" value="PIK48579.1"/>
    <property type="molecule type" value="Genomic_DNA"/>
</dbReference>
<accession>A0A2G8KKQ0</accession>
<keyword evidence="3" id="KW-1185">Reference proteome</keyword>
<dbReference type="PANTHER" id="PTHR11360">
    <property type="entry name" value="MONOCARBOXYLATE TRANSPORTER"/>
    <property type="match status" value="1"/>
</dbReference>
<dbReference type="STRING" id="307972.A0A2G8KKQ0"/>
<feature type="transmembrane region" description="Helical" evidence="1">
    <location>
        <begin position="110"/>
        <end position="133"/>
    </location>
</feature>
<keyword evidence="1" id="KW-1133">Transmembrane helix</keyword>
<evidence type="ECO:0000313" key="3">
    <source>
        <dbReference type="Proteomes" id="UP000230750"/>
    </source>
</evidence>
<feature type="transmembrane region" description="Helical" evidence="1">
    <location>
        <begin position="157"/>
        <end position="179"/>
    </location>
</feature>
<sequence>MKSQPDWRRVRLHLNLSTNQGRPDVSNSDGILDSVPRFLIFSRITFFILFCLSNFVMCIGYQLPYMYFKAFALSLNVSEKRLVLHSIHYGDHRHDRTDHRRLYIRTNHQWIRPSLGFMCASILSGIFLFLLSFSTEFNSLTILASCYSLLAGSTDSLVPALLAHFVGIDTLAYSFGMVIEMQGSGFLIGPPIAGREPP</sequence>
<dbReference type="PANTHER" id="PTHR11360:SF284">
    <property type="entry name" value="EG:103B4.3 PROTEIN-RELATED"/>
    <property type="match status" value="1"/>
</dbReference>